<name>A0A8I3A9M6_9AGAM</name>
<feature type="transmembrane region" description="Helical" evidence="2">
    <location>
        <begin position="29"/>
        <end position="51"/>
    </location>
</feature>
<gene>
    <name evidence="3" type="ORF">JVT61DRAFT_3615</name>
</gene>
<sequence length="225" mass="24515">MPPTWSTVTAVPASTSISSSKPPTHQPSIPAMIVLALFLSLMAALAIGVILRQRKAMAALRTHEASPQEKHPGRSRSQFSLSLSCFRRKARPRRTAADTVTMDDPTAVGALHATSVLLAAAPCHVFSPPMTMHFRIPLQDKTVLILGVPLYPVRCAGAQQLRLFRHKLSITGAVMPQTLIPSSLSPSDFRQPPGRHPCKAVIDLISLEQPTNTDRVLEAIRKRFP</sequence>
<evidence type="ECO:0000256" key="2">
    <source>
        <dbReference type="SAM" id="Phobius"/>
    </source>
</evidence>
<evidence type="ECO:0000313" key="4">
    <source>
        <dbReference type="Proteomes" id="UP000683000"/>
    </source>
</evidence>
<evidence type="ECO:0000256" key="1">
    <source>
        <dbReference type="SAM" id="MobiDB-lite"/>
    </source>
</evidence>
<reference evidence="3" key="1">
    <citation type="submission" date="2021-03" db="EMBL/GenBank/DDBJ databases">
        <title>Evolutionary innovations through gain and loss of genes in the ectomycorrhizal Boletales.</title>
        <authorList>
            <person name="Wu G."/>
            <person name="Miyauchi S."/>
            <person name="Morin E."/>
            <person name="Yang Z.-L."/>
            <person name="Xu J."/>
            <person name="Martin F.M."/>
        </authorList>
    </citation>
    <scope>NUCLEOTIDE SEQUENCE</scope>
    <source>
        <strain evidence="3">BR01</strain>
    </source>
</reference>
<dbReference type="AlphaFoldDB" id="A0A8I3A9M6"/>
<comment type="caution">
    <text evidence="3">The sequence shown here is derived from an EMBL/GenBank/DDBJ whole genome shotgun (WGS) entry which is preliminary data.</text>
</comment>
<keyword evidence="2" id="KW-0472">Membrane</keyword>
<dbReference type="EMBL" id="JAGFBS010000016">
    <property type="protein sequence ID" value="KAG6374886.1"/>
    <property type="molecule type" value="Genomic_DNA"/>
</dbReference>
<organism evidence="3 4">
    <name type="scientific">Boletus reticuloceps</name>
    <dbReference type="NCBI Taxonomy" id="495285"/>
    <lineage>
        <taxon>Eukaryota</taxon>
        <taxon>Fungi</taxon>
        <taxon>Dikarya</taxon>
        <taxon>Basidiomycota</taxon>
        <taxon>Agaricomycotina</taxon>
        <taxon>Agaricomycetes</taxon>
        <taxon>Agaricomycetidae</taxon>
        <taxon>Boletales</taxon>
        <taxon>Boletineae</taxon>
        <taxon>Boletaceae</taxon>
        <taxon>Boletoideae</taxon>
        <taxon>Boletus</taxon>
    </lineage>
</organism>
<dbReference type="OrthoDB" id="2689830at2759"/>
<keyword evidence="4" id="KW-1185">Reference proteome</keyword>
<evidence type="ECO:0000313" key="3">
    <source>
        <dbReference type="EMBL" id="KAG6374886.1"/>
    </source>
</evidence>
<protein>
    <submittedName>
        <fullName evidence="3">Uncharacterized protein</fullName>
    </submittedName>
</protein>
<proteinExistence type="predicted"/>
<keyword evidence="2" id="KW-1133">Transmembrane helix</keyword>
<feature type="region of interest" description="Disordered" evidence="1">
    <location>
        <begin position="1"/>
        <end position="26"/>
    </location>
</feature>
<accession>A0A8I3A9M6</accession>
<keyword evidence="2" id="KW-0812">Transmembrane</keyword>
<dbReference type="Proteomes" id="UP000683000">
    <property type="component" value="Unassembled WGS sequence"/>
</dbReference>